<evidence type="ECO:0000256" key="8">
    <source>
        <dbReference type="ARBA" id="ARBA00022741"/>
    </source>
</evidence>
<dbReference type="CDD" id="cd00028">
    <property type="entry name" value="B_lectin"/>
    <property type="match status" value="1"/>
</dbReference>
<dbReference type="Gene3D" id="1.10.510.10">
    <property type="entry name" value="Transferase(Phosphotransferase) domain 1"/>
    <property type="match status" value="2"/>
</dbReference>
<feature type="signal peptide" evidence="21">
    <location>
        <begin position="1"/>
        <end position="28"/>
    </location>
</feature>
<dbReference type="InterPro" id="IPR003609">
    <property type="entry name" value="Pan_app"/>
</dbReference>
<dbReference type="SMART" id="SM00473">
    <property type="entry name" value="PAN_AP"/>
    <property type="match status" value="2"/>
</dbReference>
<dbReference type="GO" id="GO:0004674">
    <property type="term" value="F:protein serine/threonine kinase activity"/>
    <property type="evidence" value="ECO:0007669"/>
    <property type="project" value="UniProtKB-KW"/>
</dbReference>
<keyword evidence="10" id="KW-0067">ATP-binding</keyword>
<keyword evidence="5" id="KW-0808">Transferase</keyword>
<dbReference type="Gene3D" id="3.30.200.20">
    <property type="entry name" value="Phosphorylase Kinase, domain 1"/>
    <property type="match status" value="2"/>
</dbReference>
<keyword evidence="3" id="KW-1003">Cell membrane</keyword>
<feature type="compositionally biased region" description="Basic and acidic residues" evidence="19">
    <location>
        <begin position="827"/>
        <end position="838"/>
    </location>
</feature>
<dbReference type="Gene3D" id="2.90.10.10">
    <property type="entry name" value="Bulb-type lectin domain"/>
    <property type="match status" value="1"/>
</dbReference>
<evidence type="ECO:0000259" key="23">
    <source>
        <dbReference type="PROSITE" id="PS50026"/>
    </source>
</evidence>
<dbReference type="InterPro" id="IPR000858">
    <property type="entry name" value="S_locus_glycoprot_dom"/>
</dbReference>
<keyword evidence="7 21" id="KW-0732">Signal</keyword>
<evidence type="ECO:0000256" key="12">
    <source>
        <dbReference type="ARBA" id="ARBA00023136"/>
    </source>
</evidence>
<evidence type="ECO:0000259" key="25">
    <source>
        <dbReference type="PROSITE" id="PS50948"/>
    </source>
</evidence>
<evidence type="ECO:0000256" key="7">
    <source>
        <dbReference type="ARBA" id="ARBA00022729"/>
    </source>
</evidence>
<organism evidence="26">
    <name type="scientific">Oryza barthii</name>
    <dbReference type="NCBI Taxonomy" id="65489"/>
    <lineage>
        <taxon>Eukaryota</taxon>
        <taxon>Viridiplantae</taxon>
        <taxon>Streptophyta</taxon>
        <taxon>Embryophyta</taxon>
        <taxon>Tracheophyta</taxon>
        <taxon>Spermatophyta</taxon>
        <taxon>Magnoliopsida</taxon>
        <taxon>Liliopsida</taxon>
        <taxon>Poales</taxon>
        <taxon>Poaceae</taxon>
        <taxon>BOP clade</taxon>
        <taxon>Oryzoideae</taxon>
        <taxon>Oryzeae</taxon>
        <taxon>Oryzinae</taxon>
        <taxon>Oryza</taxon>
    </lineage>
</organism>
<evidence type="ECO:0000256" key="5">
    <source>
        <dbReference type="ARBA" id="ARBA00022679"/>
    </source>
</evidence>
<evidence type="ECO:0000256" key="6">
    <source>
        <dbReference type="ARBA" id="ARBA00022692"/>
    </source>
</evidence>
<evidence type="ECO:0000256" key="11">
    <source>
        <dbReference type="ARBA" id="ARBA00022989"/>
    </source>
</evidence>
<keyword evidence="27" id="KW-1185">Reference proteome</keyword>
<evidence type="ECO:0000256" key="20">
    <source>
        <dbReference type="SAM" id="Phobius"/>
    </source>
</evidence>
<sequence>MAASPPPPPPRPLLLLLPLLLVWGVVVAAAAATDTLRQGESLTGAATLVSSPSGVFEVGFFAPDPKLPSRLYLGIWYRSISPRTVVWVANRAAPATAPSPSLTLAANGELRVLDGSAADADAPLLWRSNASTQSAPRGGYKAVIQDTGSLEVRSDDGTLWDSFWHPSDTMLSGMRIAVRTPGRGPSEPMRFTSWTSETDPSPGRYALGLDPANSGQAYIWRDGNVTIWRSGQWTGQNFVGIPWRPLYLYGFKPANDPNLGAYYTYTASNTSLQRFVVMPNGTDICYMVKKSAQEWETVWMQPSNECEYYATCGANAKCTAMQDGKAKCTCLKGFQPKLVDQWNMGNWSQGCVRSPPLGCQVNQSGDGFLSIPNIKWPDFSYWPSTVQDENGCMNACLSNCSCGAYVYMTTIGCLLWGSDLIDMYQFQSGGYSLNLKLPASELRSHHAVWKIATIVSAVVLFVLLVCLFLWWKRGRNIKDVMHKSWRSMHTSTRSQQNSGMLDISQSIPFEDDTEDGKSHELKVYSFDRIKAATCNFSDSNKLGAGGFGPVYMGKLPGGEEVAVKRLCRKSGQGLEEFKNEVILIAKLQHRNLVRLLGCCIQGEEKILVYEYMPNKSLDAFLFNPEKQGLLDWRKRFDIIEGIARGLLYLHRDSRLRVVHRDLKASNILLDKDMNPKISDFGMARMFGGDQNQFNTNRVVGTFGYMSPEYAMEGIFSVKSDIYSFGVLMLEIITGKRALSFHGQQDSLNIAGFAWRQWNEDKGEELIDPLIRASCSLRQVLRCIHIALLCVQDHAQERPDIPAVILMLSSDSSSLPMPRPPTLMLHGRSGETSKSSEKDQSHSIVMHIMFSKKTKTMVKDDDAKTIGQWTGQNFVGIPWRPLYLYGFKPANDPNLGAYYTYTASNTSLQRFVVMPNGTDICYMVKKSAQEWETVWMQPSNECEYYATCGANAKCTAMQDGKAKCTCLKGFQPKLVDQWNMGNWSQGCVRSPPLGCQVNQSGDGFLSIPNIKWPDFSYWPSTVQDENGCMNACLSNCSCGAYVYMTTIGCLLWGSDLIDMYQFQSGGYSLNLKLPASELRSHHAVWKIATIVSAVVLFVLLVCLFLWWKRGRNIKDVMHKSWRSMHTSTRSQQNSGMLDISQSIPFEDDTEDGKSHELKVYSFDRIKAATCNFSDSNKLGAGGFGPVYMGKLPGGEEVAVKRLCRKSGQGLEEFKNEVILIAKLQHRNLVRLLGCCIQGEEKILVYEYMPNKSLDAFLFNPEKQGLLDWRKRFDIIEGIARGLLYLHRDSRLRVVHRDLKASNILLDKDMNPKISDFGMARMFGGDQNQFNTNRVVGTFGYMSPEYAMEGIFSVKSDIYSFGVLMLEIITGKRALSFHGQQDSLNIAGFAWRQWNEDKGEELIDPLIRASCSLRQVLRCIHIALLCVQDHAQERPDIPAVILMLSSDSSSLPMPRPPTLMLHGRSGETSKSSEKDQSHSIALLKVNLCIPFFCS</sequence>
<proteinExistence type="predicted"/>
<dbReference type="GO" id="GO:0051707">
    <property type="term" value="P:response to other organism"/>
    <property type="evidence" value="ECO:0007669"/>
    <property type="project" value="UniProtKB-ARBA"/>
</dbReference>
<dbReference type="InterPro" id="IPR008271">
    <property type="entry name" value="Ser/Thr_kinase_AS"/>
</dbReference>
<feature type="domain" description="Protein kinase" evidence="22">
    <location>
        <begin position="1171"/>
        <end position="1422"/>
    </location>
</feature>
<protein>
    <recommendedName>
        <fullName evidence="2">non-specific serine/threonine protein kinase</fullName>
        <ecNumber evidence="2">2.7.11.1</ecNumber>
    </recommendedName>
</protein>
<feature type="domain" description="EGF-like" evidence="23">
    <location>
        <begin position="937"/>
        <end position="975"/>
    </location>
</feature>
<evidence type="ECO:0000256" key="16">
    <source>
        <dbReference type="ARBA" id="ARBA00047899"/>
    </source>
</evidence>
<keyword evidence="15" id="KW-0325">Glycoprotein</keyword>
<dbReference type="PaxDb" id="65489-OBART07G18120.1"/>
<evidence type="ECO:0000259" key="24">
    <source>
        <dbReference type="PROSITE" id="PS50927"/>
    </source>
</evidence>
<dbReference type="CDD" id="cd01098">
    <property type="entry name" value="PAN_AP_plant"/>
    <property type="match status" value="2"/>
</dbReference>
<dbReference type="FunFam" id="3.30.200.20:FF:000330">
    <property type="entry name" value="G-type lectin S-receptor-like serine/threonine-protein kinase At4g03230"/>
    <property type="match status" value="2"/>
</dbReference>
<feature type="compositionally biased region" description="Basic and acidic residues" evidence="19">
    <location>
        <begin position="1462"/>
        <end position="1473"/>
    </location>
</feature>
<dbReference type="GO" id="GO:0005524">
    <property type="term" value="F:ATP binding"/>
    <property type="evidence" value="ECO:0007669"/>
    <property type="project" value="UniProtKB-KW"/>
</dbReference>
<accession>A0A0D3GS82</accession>
<dbReference type="HOGENOM" id="CLU_249108_0_0_1"/>
<feature type="transmembrane region" description="Helical" evidence="20">
    <location>
        <begin position="1082"/>
        <end position="1106"/>
    </location>
</feature>
<dbReference type="InterPro" id="IPR000719">
    <property type="entry name" value="Prot_kinase_dom"/>
</dbReference>
<feature type="domain" description="EGF-like" evidence="23">
    <location>
        <begin position="302"/>
        <end position="340"/>
    </location>
</feature>
<evidence type="ECO:0000256" key="1">
    <source>
        <dbReference type="ARBA" id="ARBA00004251"/>
    </source>
</evidence>
<dbReference type="SMART" id="SM00181">
    <property type="entry name" value="EGF"/>
    <property type="match status" value="2"/>
</dbReference>
<dbReference type="FunFam" id="2.90.10.10:FF:000020">
    <property type="entry name" value="Serine/threonine-protein kinase"/>
    <property type="match status" value="1"/>
</dbReference>
<dbReference type="STRING" id="65489.A0A0D3GS82"/>
<evidence type="ECO:0000256" key="3">
    <source>
        <dbReference type="ARBA" id="ARBA00022475"/>
    </source>
</evidence>
<feature type="chain" id="PRO_5002272793" description="non-specific serine/threonine protein kinase" evidence="21">
    <location>
        <begin position="29"/>
        <end position="1492"/>
    </location>
</feature>
<reference evidence="26" key="2">
    <citation type="submission" date="2015-03" db="UniProtKB">
        <authorList>
            <consortium name="EnsemblPlants"/>
        </authorList>
    </citation>
    <scope>IDENTIFICATION</scope>
</reference>
<evidence type="ECO:0000256" key="9">
    <source>
        <dbReference type="ARBA" id="ARBA00022777"/>
    </source>
</evidence>
<keyword evidence="12 20" id="KW-0472">Membrane</keyword>
<dbReference type="InterPro" id="IPR001480">
    <property type="entry name" value="Bulb-type_lectin_dom"/>
</dbReference>
<keyword evidence="13" id="KW-1015">Disulfide bond</keyword>
<comment type="catalytic activity">
    <reaction evidence="16">
        <text>L-threonyl-[protein] + ATP = O-phospho-L-threonyl-[protein] + ADP + H(+)</text>
        <dbReference type="Rhea" id="RHEA:46608"/>
        <dbReference type="Rhea" id="RHEA-COMP:11060"/>
        <dbReference type="Rhea" id="RHEA-COMP:11605"/>
        <dbReference type="ChEBI" id="CHEBI:15378"/>
        <dbReference type="ChEBI" id="CHEBI:30013"/>
        <dbReference type="ChEBI" id="CHEBI:30616"/>
        <dbReference type="ChEBI" id="CHEBI:61977"/>
        <dbReference type="ChEBI" id="CHEBI:456216"/>
        <dbReference type="EC" id="2.7.11.1"/>
    </reaction>
</comment>
<evidence type="ECO:0000256" key="19">
    <source>
        <dbReference type="SAM" id="MobiDB-lite"/>
    </source>
</evidence>
<feature type="transmembrane region" description="Helical" evidence="20">
    <location>
        <begin position="447"/>
        <end position="471"/>
    </location>
</feature>
<evidence type="ECO:0000256" key="18">
    <source>
        <dbReference type="PROSITE-ProRule" id="PRU00076"/>
    </source>
</evidence>
<dbReference type="PROSITE" id="PS00108">
    <property type="entry name" value="PROTEIN_KINASE_ST"/>
    <property type="match status" value="2"/>
</dbReference>
<dbReference type="FunFam" id="1.10.510.10:FF:000060">
    <property type="entry name" value="G-type lectin S-receptor-like serine/threonine-protein kinase"/>
    <property type="match status" value="2"/>
</dbReference>
<dbReference type="SUPFAM" id="SSF51110">
    <property type="entry name" value="alpha-D-mannose-specific plant lectins"/>
    <property type="match status" value="1"/>
</dbReference>
<dbReference type="Pfam" id="PF00954">
    <property type="entry name" value="S_locus_glycop"/>
    <property type="match status" value="2"/>
</dbReference>
<keyword evidence="14" id="KW-0675">Receptor</keyword>
<dbReference type="Proteomes" id="UP000026960">
    <property type="component" value="Chromosome 7"/>
</dbReference>
<evidence type="ECO:0000256" key="10">
    <source>
        <dbReference type="ARBA" id="ARBA00022840"/>
    </source>
</evidence>
<keyword evidence="11 20" id="KW-1133">Transmembrane helix</keyword>
<keyword evidence="4" id="KW-0723">Serine/threonine-protein kinase</keyword>
<dbReference type="GO" id="GO:0048544">
    <property type="term" value="P:recognition of pollen"/>
    <property type="evidence" value="ECO:0007669"/>
    <property type="project" value="InterPro"/>
</dbReference>
<feature type="domain" description="Bulb-type lectin" evidence="24">
    <location>
        <begin position="33"/>
        <end position="165"/>
    </location>
</feature>
<dbReference type="SMART" id="SM00108">
    <property type="entry name" value="B_lectin"/>
    <property type="match status" value="1"/>
</dbReference>
<evidence type="ECO:0000313" key="26">
    <source>
        <dbReference type="EnsemblPlants" id="OBART07G18120.1"/>
    </source>
</evidence>
<dbReference type="GO" id="GO:0005886">
    <property type="term" value="C:plasma membrane"/>
    <property type="evidence" value="ECO:0007669"/>
    <property type="project" value="UniProtKB-SubCell"/>
</dbReference>
<dbReference type="PANTHER" id="PTHR27002:SF898">
    <property type="entry name" value="RECEPTOR-LIKE SERINE_THREONINE-PROTEIN KINASE"/>
    <property type="match status" value="1"/>
</dbReference>
<dbReference type="SUPFAM" id="SSF56112">
    <property type="entry name" value="Protein kinase-like (PK-like)"/>
    <property type="match status" value="2"/>
</dbReference>
<evidence type="ECO:0000256" key="21">
    <source>
        <dbReference type="SAM" id="SignalP"/>
    </source>
</evidence>
<evidence type="ECO:0000256" key="2">
    <source>
        <dbReference type="ARBA" id="ARBA00012513"/>
    </source>
</evidence>
<feature type="domain" description="Protein kinase" evidence="22">
    <location>
        <begin position="536"/>
        <end position="787"/>
    </location>
</feature>
<dbReference type="EC" id="2.7.11.1" evidence="2"/>
<dbReference type="PANTHER" id="PTHR27002">
    <property type="entry name" value="RECEPTOR-LIKE SERINE/THREONINE-PROTEIN KINASE SD1-8"/>
    <property type="match status" value="1"/>
</dbReference>
<evidence type="ECO:0000256" key="4">
    <source>
        <dbReference type="ARBA" id="ARBA00022527"/>
    </source>
</evidence>
<dbReference type="InterPro" id="IPR001245">
    <property type="entry name" value="Ser-Thr/Tyr_kinase_cat_dom"/>
</dbReference>
<evidence type="ECO:0000313" key="27">
    <source>
        <dbReference type="Proteomes" id="UP000026960"/>
    </source>
</evidence>
<evidence type="ECO:0000256" key="15">
    <source>
        <dbReference type="ARBA" id="ARBA00023180"/>
    </source>
</evidence>
<dbReference type="InterPro" id="IPR011009">
    <property type="entry name" value="Kinase-like_dom_sf"/>
</dbReference>
<keyword evidence="9" id="KW-0418">Kinase</keyword>
<feature type="domain" description="Apple" evidence="25">
    <location>
        <begin position="359"/>
        <end position="428"/>
    </location>
</feature>
<comment type="catalytic activity">
    <reaction evidence="17">
        <text>L-seryl-[protein] + ATP = O-phospho-L-seryl-[protein] + ADP + H(+)</text>
        <dbReference type="Rhea" id="RHEA:17989"/>
        <dbReference type="Rhea" id="RHEA-COMP:9863"/>
        <dbReference type="Rhea" id="RHEA-COMP:11604"/>
        <dbReference type="ChEBI" id="CHEBI:15378"/>
        <dbReference type="ChEBI" id="CHEBI:29999"/>
        <dbReference type="ChEBI" id="CHEBI:30616"/>
        <dbReference type="ChEBI" id="CHEBI:83421"/>
        <dbReference type="ChEBI" id="CHEBI:456216"/>
        <dbReference type="EC" id="2.7.11.1"/>
    </reaction>
</comment>
<dbReference type="EnsemblPlants" id="OBART07G18120.1">
    <property type="protein sequence ID" value="OBART07G18120.1"/>
    <property type="gene ID" value="OBART07G18120"/>
</dbReference>
<evidence type="ECO:0000256" key="13">
    <source>
        <dbReference type="ARBA" id="ARBA00023157"/>
    </source>
</evidence>
<dbReference type="Pfam" id="PF08276">
    <property type="entry name" value="PAN_2"/>
    <property type="match status" value="2"/>
</dbReference>
<dbReference type="PROSITE" id="PS50927">
    <property type="entry name" value="BULB_LECTIN"/>
    <property type="match status" value="1"/>
</dbReference>
<dbReference type="SMART" id="SM00220">
    <property type="entry name" value="S_TKc"/>
    <property type="match status" value="2"/>
</dbReference>
<dbReference type="eggNOG" id="ENOG502QSUU">
    <property type="taxonomic scope" value="Eukaryota"/>
</dbReference>
<feature type="region of interest" description="Disordered" evidence="19">
    <location>
        <begin position="816"/>
        <end position="838"/>
    </location>
</feature>
<dbReference type="Pfam" id="PF01453">
    <property type="entry name" value="B_lectin"/>
    <property type="match status" value="1"/>
</dbReference>
<evidence type="ECO:0000259" key="22">
    <source>
        <dbReference type="PROSITE" id="PS50011"/>
    </source>
</evidence>
<evidence type="ECO:0000256" key="14">
    <source>
        <dbReference type="ARBA" id="ARBA00023170"/>
    </source>
</evidence>
<evidence type="ECO:0000256" key="17">
    <source>
        <dbReference type="ARBA" id="ARBA00048679"/>
    </source>
</evidence>
<comment type="caution">
    <text evidence="18">Lacks conserved residue(s) required for the propagation of feature annotation.</text>
</comment>
<dbReference type="InterPro" id="IPR036426">
    <property type="entry name" value="Bulb-type_lectin_dom_sf"/>
</dbReference>
<feature type="domain" description="Apple" evidence="25">
    <location>
        <begin position="994"/>
        <end position="1063"/>
    </location>
</feature>
<keyword evidence="8" id="KW-0547">Nucleotide-binding</keyword>
<dbReference type="Pfam" id="PF07714">
    <property type="entry name" value="PK_Tyr_Ser-Thr"/>
    <property type="match status" value="2"/>
</dbReference>
<keyword evidence="18" id="KW-0245">EGF-like domain</keyword>
<dbReference type="PROSITE" id="PS50011">
    <property type="entry name" value="PROTEIN_KINASE_DOM"/>
    <property type="match status" value="2"/>
</dbReference>
<name>A0A0D3GS82_9ORYZ</name>
<dbReference type="Gramene" id="OBART07G18120.1">
    <property type="protein sequence ID" value="OBART07G18120.1"/>
    <property type="gene ID" value="OBART07G18120"/>
</dbReference>
<reference evidence="26" key="1">
    <citation type="journal article" date="2009" name="Rice">
        <title>De Novo Next Generation Sequencing of Plant Genomes.</title>
        <authorList>
            <person name="Rounsley S."/>
            <person name="Marri P.R."/>
            <person name="Yu Y."/>
            <person name="He R."/>
            <person name="Sisneros N."/>
            <person name="Goicoechea J.L."/>
            <person name="Lee S.J."/>
            <person name="Angelova A."/>
            <person name="Kudrna D."/>
            <person name="Luo M."/>
            <person name="Affourtit J."/>
            <person name="Desany B."/>
            <person name="Knight J."/>
            <person name="Niazi F."/>
            <person name="Egholm M."/>
            <person name="Wing R.A."/>
        </authorList>
    </citation>
    <scope>NUCLEOTIDE SEQUENCE [LARGE SCALE GENOMIC DNA]</scope>
    <source>
        <strain evidence="26">cv. IRGC 105608</strain>
    </source>
</reference>
<dbReference type="InterPro" id="IPR000742">
    <property type="entry name" value="EGF"/>
</dbReference>
<comment type="subcellular location">
    <subcellularLocation>
        <location evidence="1">Cell membrane</location>
        <topology evidence="1">Single-pass type I membrane protein</topology>
    </subcellularLocation>
</comment>
<dbReference type="PROSITE" id="PS50026">
    <property type="entry name" value="EGF_3"/>
    <property type="match status" value="2"/>
</dbReference>
<dbReference type="CDD" id="cd14066">
    <property type="entry name" value="STKc_IRAK"/>
    <property type="match status" value="2"/>
</dbReference>
<dbReference type="PROSITE" id="PS50948">
    <property type="entry name" value="PAN"/>
    <property type="match status" value="2"/>
</dbReference>
<feature type="region of interest" description="Disordered" evidence="19">
    <location>
        <begin position="1448"/>
        <end position="1473"/>
    </location>
</feature>
<keyword evidence="6 20" id="KW-0812">Transmembrane</keyword>